<gene>
    <name evidence="7" type="ORF">LITE_LOCUS2552</name>
</gene>
<keyword evidence="6" id="KW-0812">Transmembrane</keyword>
<evidence type="ECO:0000256" key="2">
    <source>
        <dbReference type="ARBA" id="ARBA00022676"/>
    </source>
</evidence>
<evidence type="ECO:0000256" key="1">
    <source>
        <dbReference type="ARBA" id="ARBA00004606"/>
    </source>
</evidence>
<keyword evidence="3" id="KW-0808">Transferase</keyword>
<feature type="non-terminal residue" evidence="7">
    <location>
        <position position="1"/>
    </location>
</feature>
<evidence type="ECO:0000313" key="8">
    <source>
        <dbReference type="Proteomes" id="UP001154282"/>
    </source>
</evidence>
<evidence type="ECO:0000313" key="7">
    <source>
        <dbReference type="EMBL" id="CAI0380165.1"/>
    </source>
</evidence>
<dbReference type="PANTHER" id="PTHR31042">
    <property type="entry name" value="CORE-2/I-BRANCHING BETA-1,6-N-ACETYLGLUCOSAMINYLTRANSFERASE FAMILY PROTEIN-RELATED"/>
    <property type="match status" value="1"/>
</dbReference>
<reference evidence="7" key="1">
    <citation type="submission" date="2022-08" db="EMBL/GenBank/DDBJ databases">
        <authorList>
            <person name="Gutierrez-Valencia J."/>
        </authorList>
    </citation>
    <scope>NUCLEOTIDE SEQUENCE</scope>
</reference>
<keyword evidence="6" id="KW-1133">Transmembrane helix</keyword>
<protein>
    <recommendedName>
        <fullName evidence="9">Core-2/I-branching beta-1,6-N-acetylglucosaminyltransferase family protein</fullName>
    </recommendedName>
</protein>
<organism evidence="7 8">
    <name type="scientific">Linum tenue</name>
    <dbReference type="NCBI Taxonomy" id="586396"/>
    <lineage>
        <taxon>Eukaryota</taxon>
        <taxon>Viridiplantae</taxon>
        <taxon>Streptophyta</taxon>
        <taxon>Embryophyta</taxon>
        <taxon>Tracheophyta</taxon>
        <taxon>Spermatophyta</taxon>
        <taxon>Magnoliopsida</taxon>
        <taxon>eudicotyledons</taxon>
        <taxon>Gunneridae</taxon>
        <taxon>Pentapetalae</taxon>
        <taxon>rosids</taxon>
        <taxon>fabids</taxon>
        <taxon>Malpighiales</taxon>
        <taxon>Linaceae</taxon>
        <taxon>Linum</taxon>
    </lineage>
</organism>
<keyword evidence="5" id="KW-0325">Glycoprotein</keyword>
<dbReference type="GO" id="GO:0016757">
    <property type="term" value="F:glycosyltransferase activity"/>
    <property type="evidence" value="ECO:0007669"/>
    <property type="project" value="UniProtKB-KW"/>
</dbReference>
<dbReference type="Proteomes" id="UP001154282">
    <property type="component" value="Unassembled WGS sequence"/>
</dbReference>
<dbReference type="AlphaFoldDB" id="A0AAV0H7G7"/>
<dbReference type="GO" id="GO:0016020">
    <property type="term" value="C:membrane"/>
    <property type="evidence" value="ECO:0007669"/>
    <property type="project" value="UniProtKB-SubCell"/>
</dbReference>
<feature type="transmembrane region" description="Helical" evidence="6">
    <location>
        <begin position="18"/>
        <end position="39"/>
    </location>
</feature>
<dbReference type="PANTHER" id="PTHR31042:SF131">
    <property type="entry name" value="CORE-2_I-BRANCHING BETA-1,6-N-ACETYLGLUCOSAMINYLTRANSFERASE FAMILY PROTEIN"/>
    <property type="match status" value="1"/>
</dbReference>
<comment type="subcellular location">
    <subcellularLocation>
        <location evidence="1">Membrane</location>
        <topology evidence="1">Single-pass type II membrane protein</topology>
    </subcellularLocation>
</comment>
<evidence type="ECO:0008006" key="9">
    <source>
        <dbReference type="Google" id="ProtNLM"/>
    </source>
</evidence>
<accession>A0AAV0H7G7</accession>
<evidence type="ECO:0000256" key="5">
    <source>
        <dbReference type="ARBA" id="ARBA00023180"/>
    </source>
</evidence>
<keyword evidence="8" id="KW-1185">Reference proteome</keyword>
<sequence length="504" mass="58441">QEIKPIHQEKERKKERSYWLLLLHNFFLSFLLFSWEIIIPKKQRKKEKKTHKRKKKKTMKRKSELRPQALFKLINGGGQKRFQSFVLYVLLFGCGLAFGVTVCLYLRDISFYLRLYQFSANNPPPTKLSSSSAAVIIPSSSSSTTPLFPKDEPDAAEKETSTSFSLVSPLRPFLPSFLTQSRTSMGDKMVDAAAEEEGRRRKIKCTVCHEMNDEELLWRASMVPRIVSVPFRRVPKVAFMFLTRGALPLAPLWEVFFRGHEGLYSIYVHNLPNYNDTDPLDSVFYGRRIPSKEVGWGQPSMIEAERRLVANALLDFANQRFVLLSEACIPIFNFTTVYNYLIKSTHTFVEVYDLQGPVGRGRYNPWMKPQIQLDQWRKGSQWFELDRKLAIEMVSDQTYFPVFQLHCTGLCYGDEHYLPTFVHIRFGHRNSNRTLTWTDWSKGGPHPSSFSDQDVTPQLLEGMRNGSHCVYNGRQTSYCYMFARKFNSNALGSLLRVAPRVMHF</sequence>
<keyword evidence="4 6" id="KW-0472">Membrane</keyword>
<proteinExistence type="predicted"/>
<dbReference type="Pfam" id="PF02485">
    <property type="entry name" value="Branch"/>
    <property type="match status" value="1"/>
</dbReference>
<comment type="caution">
    <text evidence="7">The sequence shown here is derived from an EMBL/GenBank/DDBJ whole genome shotgun (WGS) entry which is preliminary data.</text>
</comment>
<evidence type="ECO:0000256" key="4">
    <source>
        <dbReference type="ARBA" id="ARBA00023136"/>
    </source>
</evidence>
<feature type="transmembrane region" description="Helical" evidence="6">
    <location>
        <begin position="85"/>
        <end position="107"/>
    </location>
</feature>
<dbReference type="EMBL" id="CAMGYJ010000002">
    <property type="protein sequence ID" value="CAI0380165.1"/>
    <property type="molecule type" value="Genomic_DNA"/>
</dbReference>
<evidence type="ECO:0000256" key="6">
    <source>
        <dbReference type="SAM" id="Phobius"/>
    </source>
</evidence>
<evidence type="ECO:0000256" key="3">
    <source>
        <dbReference type="ARBA" id="ARBA00022679"/>
    </source>
</evidence>
<dbReference type="InterPro" id="IPR044174">
    <property type="entry name" value="BC10-like"/>
</dbReference>
<dbReference type="InterPro" id="IPR003406">
    <property type="entry name" value="Glyco_trans_14"/>
</dbReference>
<keyword evidence="2" id="KW-0328">Glycosyltransferase</keyword>
<name>A0AAV0H7G7_9ROSI</name>